<reference evidence="2 3" key="1">
    <citation type="submission" date="2016-01" db="EMBL/GenBank/DDBJ databases">
        <title>Complete genome sequence of strain Lentibacillus amyloliquefaciens LAM0015T isolated from saline sediment.</title>
        <authorList>
            <person name="Wang J.-L."/>
            <person name="He M.-X."/>
        </authorList>
    </citation>
    <scope>NUCLEOTIDE SEQUENCE [LARGE SCALE GENOMIC DNA]</scope>
    <source>
        <strain evidence="2 3">LAM0015</strain>
    </source>
</reference>
<evidence type="ECO:0000313" key="2">
    <source>
        <dbReference type="EMBL" id="ALX48294.1"/>
    </source>
</evidence>
<keyword evidence="1" id="KW-0812">Transmembrane</keyword>
<dbReference type="SUPFAM" id="SSF103473">
    <property type="entry name" value="MFS general substrate transporter"/>
    <property type="match status" value="1"/>
</dbReference>
<evidence type="ECO:0008006" key="4">
    <source>
        <dbReference type="Google" id="ProtNLM"/>
    </source>
</evidence>
<accession>A0A0U4F3Z8</accession>
<dbReference type="Proteomes" id="UP000050331">
    <property type="component" value="Chromosome"/>
</dbReference>
<feature type="transmembrane region" description="Helical" evidence="1">
    <location>
        <begin position="48"/>
        <end position="68"/>
    </location>
</feature>
<feature type="transmembrane region" description="Helical" evidence="1">
    <location>
        <begin position="95"/>
        <end position="114"/>
    </location>
</feature>
<feature type="transmembrane region" description="Helical" evidence="1">
    <location>
        <begin position="191"/>
        <end position="215"/>
    </location>
</feature>
<keyword evidence="1" id="KW-1133">Transmembrane helix</keyword>
<dbReference type="STRING" id="1472767.AOX59_06540"/>
<evidence type="ECO:0000313" key="3">
    <source>
        <dbReference type="Proteomes" id="UP000050331"/>
    </source>
</evidence>
<dbReference type="InterPro" id="IPR036259">
    <property type="entry name" value="MFS_trans_sf"/>
</dbReference>
<dbReference type="AlphaFoldDB" id="A0A0U4F3Z8"/>
<proteinExistence type="predicted"/>
<dbReference type="KEGG" id="lao:AOX59_06540"/>
<evidence type="ECO:0000256" key="1">
    <source>
        <dbReference type="SAM" id="Phobius"/>
    </source>
</evidence>
<dbReference type="RefSeq" id="WP_068443535.1">
    <property type="nucleotide sequence ID" value="NZ_CP013862.1"/>
</dbReference>
<sequence>MDHYALVVTRLIDSSKQTQVIGFVNAGPALAIFLTGPLAFAFGSEWRLIWGVFSILAFITLIWIYKVLPSEQLTVDRRTLQGYVKKKTLLTQGKSFFSASVICGLGTGVYVTYAVNLINNMSLSIPFLSQYPQFFMSFIGMISLSSVMAFTVLKKVSFHAFYMVTTSALSFSVMLLLIAFGQFLGPVFTGYLLSFVSLSTLFVASGLLLATLLVLRPAAERTQQKSAKLKKYIPTHQG</sequence>
<dbReference type="EMBL" id="CP013862">
    <property type="protein sequence ID" value="ALX48294.1"/>
    <property type="molecule type" value="Genomic_DNA"/>
</dbReference>
<name>A0A0U4F3Z8_9BACI</name>
<organism evidence="2 3">
    <name type="scientific">Lentibacillus amyloliquefaciens</name>
    <dbReference type="NCBI Taxonomy" id="1472767"/>
    <lineage>
        <taxon>Bacteria</taxon>
        <taxon>Bacillati</taxon>
        <taxon>Bacillota</taxon>
        <taxon>Bacilli</taxon>
        <taxon>Bacillales</taxon>
        <taxon>Bacillaceae</taxon>
        <taxon>Lentibacillus</taxon>
    </lineage>
</organism>
<feature type="transmembrane region" description="Helical" evidence="1">
    <location>
        <begin position="160"/>
        <end position="185"/>
    </location>
</feature>
<dbReference type="Gene3D" id="1.20.1250.20">
    <property type="entry name" value="MFS general substrate transporter like domains"/>
    <property type="match status" value="1"/>
</dbReference>
<feature type="transmembrane region" description="Helical" evidence="1">
    <location>
        <begin position="20"/>
        <end position="42"/>
    </location>
</feature>
<keyword evidence="3" id="KW-1185">Reference proteome</keyword>
<feature type="transmembrane region" description="Helical" evidence="1">
    <location>
        <begin position="134"/>
        <end position="153"/>
    </location>
</feature>
<gene>
    <name evidence="2" type="ORF">AOX59_06540</name>
</gene>
<protein>
    <recommendedName>
        <fullName evidence="4">Major facilitator superfamily (MFS) profile domain-containing protein</fullName>
    </recommendedName>
</protein>
<keyword evidence="1" id="KW-0472">Membrane</keyword>